<protein>
    <submittedName>
        <fullName evidence="1">Uncharacterized protein</fullName>
    </submittedName>
</protein>
<sequence length="95" mass="10887">MRMVAQLIDADSGTEMGTLRRNSAFRVQQEGHRLHINVERSAKGETDSTIPELANTLGLFIFRPDSSLSYWMRSLSETRFLFDDGNDMFILCSKR</sequence>
<accession>A0A5E7MBX3</accession>
<dbReference type="EMBL" id="CABVIH010000019">
    <property type="protein sequence ID" value="VVP22111.1"/>
    <property type="molecule type" value="Genomic_DNA"/>
</dbReference>
<evidence type="ECO:0000313" key="2">
    <source>
        <dbReference type="Proteomes" id="UP000375525"/>
    </source>
</evidence>
<organism evidence="1 2">
    <name type="scientific">Pseudomonas fluorescens</name>
    <dbReference type="NCBI Taxonomy" id="294"/>
    <lineage>
        <taxon>Bacteria</taxon>
        <taxon>Pseudomonadati</taxon>
        <taxon>Pseudomonadota</taxon>
        <taxon>Gammaproteobacteria</taxon>
        <taxon>Pseudomonadales</taxon>
        <taxon>Pseudomonadaceae</taxon>
        <taxon>Pseudomonas</taxon>
    </lineage>
</organism>
<dbReference type="Proteomes" id="UP000375525">
    <property type="component" value="Unassembled WGS sequence"/>
</dbReference>
<name>A0A5E7MBX3_PSEFL</name>
<reference evidence="1 2" key="1">
    <citation type="submission" date="2019-09" db="EMBL/GenBank/DDBJ databases">
        <authorList>
            <person name="Chandra G."/>
            <person name="Truman W A."/>
        </authorList>
    </citation>
    <scope>NUCLEOTIDE SEQUENCE [LARGE SCALE GENOMIC DNA]</scope>
    <source>
        <strain evidence="1">PS880</strain>
    </source>
</reference>
<dbReference type="AlphaFoldDB" id="A0A5E7MBX3"/>
<evidence type="ECO:0000313" key="1">
    <source>
        <dbReference type="EMBL" id="VVP22111.1"/>
    </source>
</evidence>
<gene>
    <name evidence="1" type="ORF">PS880_03887</name>
</gene>
<proteinExistence type="predicted"/>